<dbReference type="EMBL" id="JANUCP010000005">
    <property type="protein sequence ID" value="MCS3920207.1"/>
    <property type="molecule type" value="Genomic_DNA"/>
</dbReference>
<dbReference type="PANTHER" id="PTHR44591:SF3">
    <property type="entry name" value="RESPONSE REGULATORY DOMAIN-CONTAINING PROTEIN"/>
    <property type="match status" value="1"/>
</dbReference>
<dbReference type="CDD" id="cd17574">
    <property type="entry name" value="REC_OmpR"/>
    <property type="match status" value="1"/>
</dbReference>
<evidence type="ECO:0000256" key="1">
    <source>
        <dbReference type="ARBA" id="ARBA00022553"/>
    </source>
</evidence>
<dbReference type="SMART" id="SM00448">
    <property type="entry name" value="REC"/>
    <property type="match status" value="1"/>
</dbReference>
<dbReference type="Gene3D" id="3.40.50.2300">
    <property type="match status" value="1"/>
</dbReference>
<evidence type="ECO:0000259" key="3">
    <source>
        <dbReference type="PROSITE" id="PS50110"/>
    </source>
</evidence>
<dbReference type="RefSeq" id="WP_259098502.1">
    <property type="nucleotide sequence ID" value="NZ_CP130454.1"/>
</dbReference>
<dbReference type="InterPro" id="IPR001789">
    <property type="entry name" value="Sig_transdc_resp-reg_receiver"/>
</dbReference>
<dbReference type="PANTHER" id="PTHR44591">
    <property type="entry name" value="STRESS RESPONSE REGULATOR PROTEIN 1"/>
    <property type="match status" value="1"/>
</dbReference>
<sequence>MAAKILVVEDDRDMAEAIRLTLENAGYQVVNAYNQDEAWEKVNAEKPDLIVLDIMMPTGTEGFQFVWKLRSPQTEESIRNVPVIVVTSLHSTTELRFYPDQYDASYGPGDFLPVQEFLDKPIDPAKLIEAVERVLRQKQRT</sequence>
<evidence type="ECO:0000313" key="4">
    <source>
        <dbReference type="EMBL" id="MCS3920207.1"/>
    </source>
</evidence>
<comment type="caution">
    <text evidence="4">The sequence shown here is derived from an EMBL/GenBank/DDBJ whole genome shotgun (WGS) entry which is preliminary data.</text>
</comment>
<keyword evidence="5" id="KW-1185">Reference proteome</keyword>
<organism evidence="4 5">
    <name type="scientific">Candidatus Fervidibacter sacchari</name>
    <dbReference type="NCBI Taxonomy" id="1448929"/>
    <lineage>
        <taxon>Bacteria</taxon>
        <taxon>Candidatus Fervidibacterota</taxon>
        <taxon>Candidatus Fervidibacter</taxon>
    </lineage>
</organism>
<feature type="modified residue" description="4-aspartylphosphate" evidence="2">
    <location>
        <position position="53"/>
    </location>
</feature>
<evidence type="ECO:0000313" key="5">
    <source>
        <dbReference type="Proteomes" id="UP001204798"/>
    </source>
</evidence>
<dbReference type="Pfam" id="PF00072">
    <property type="entry name" value="Response_reg"/>
    <property type="match status" value="1"/>
</dbReference>
<feature type="domain" description="Response regulatory" evidence="3">
    <location>
        <begin position="4"/>
        <end position="135"/>
    </location>
</feature>
<dbReference type="InterPro" id="IPR011006">
    <property type="entry name" value="CheY-like_superfamily"/>
</dbReference>
<proteinExistence type="predicted"/>
<gene>
    <name evidence="4" type="ORF">M2350_002636</name>
</gene>
<protein>
    <submittedName>
        <fullName evidence="4">CheY-like chemotaxis protein</fullName>
    </submittedName>
</protein>
<keyword evidence="1 2" id="KW-0597">Phosphoprotein</keyword>
<dbReference type="PROSITE" id="PS50110">
    <property type="entry name" value="RESPONSE_REGULATORY"/>
    <property type="match status" value="1"/>
</dbReference>
<evidence type="ECO:0000256" key="2">
    <source>
        <dbReference type="PROSITE-ProRule" id="PRU00169"/>
    </source>
</evidence>
<name>A0ABT2EQL6_9BACT</name>
<dbReference type="InterPro" id="IPR050595">
    <property type="entry name" value="Bact_response_regulator"/>
</dbReference>
<accession>A0ABT2EQL6</accession>
<dbReference type="SUPFAM" id="SSF52172">
    <property type="entry name" value="CheY-like"/>
    <property type="match status" value="1"/>
</dbReference>
<reference evidence="4 5" key="1">
    <citation type="submission" date="2022-08" db="EMBL/GenBank/DDBJ databases">
        <title>Bacterial and archaeal communities from various locations to study Microbial Dark Matter (Phase II).</title>
        <authorList>
            <person name="Stepanauskas R."/>
        </authorList>
    </citation>
    <scope>NUCLEOTIDE SEQUENCE [LARGE SCALE GENOMIC DNA]</scope>
    <source>
        <strain evidence="4 5">PD1</strain>
    </source>
</reference>
<dbReference type="Proteomes" id="UP001204798">
    <property type="component" value="Unassembled WGS sequence"/>
</dbReference>